<accession>A0A1R3J6E9</accession>
<organism evidence="4 5">
    <name type="scientific">Corchorus olitorius</name>
    <dbReference type="NCBI Taxonomy" id="93759"/>
    <lineage>
        <taxon>Eukaryota</taxon>
        <taxon>Viridiplantae</taxon>
        <taxon>Streptophyta</taxon>
        <taxon>Embryophyta</taxon>
        <taxon>Tracheophyta</taxon>
        <taxon>Spermatophyta</taxon>
        <taxon>Magnoliopsida</taxon>
        <taxon>eudicotyledons</taxon>
        <taxon>Gunneridae</taxon>
        <taxon>Pentapetalae</taxon>
        <taxon>rosids</taxon>
        <taxon>malvids</taxon>
        <taxon>Malvales</taxon>
        <taxon>Malvaceae</taxon>
        <taxon>Grewioideae</taxon>
        <taxon>Apeibeae</taxon>
        <taxon>Corchorus</taxon>
    </lineage>
</organism>
<dbReference type="GO" id="GO:0005634">
    <property type="term" value="C:nucleus"/>
    <property type="evidence" value="ECO:0007669"/>
    <property type="project" value="TreeGrafter"/>
</dbReference>
<evidence type="ECO:0000259" key="3">
    <source>
        <dbReference type="Pfam" id="PF04504"/>
    </source>
</evidence>
<dbReference type="InterPro" id="IPR053932">
    <property type="entry name" value="GeBP-like_DBD"/>
</dbReference>
<gene>
    <name evidence="4" type="ORF">COLO4_19208</name>
</gene>
<keyword evidence="5" id="KW-1185">Reference proteome</keyword>
<dbReference type="STRING" id="93759.A0A1R3J6E9"/>
<evidence type="ECO:0000313" key="5">
    <source>
        <dbReference type="Proteomes" id="UP000187203"/>
    </source>
</evidence>
<dbReference type="PANTHER" id="PTHR31662">
    <property type="entry name" value="BNAANNG10740D PROTEIN-RELATED"/>
    <property type="match status" value="1"/>
</dbReference>
<feature type="region of interest" description="Disordered" evidence="2">
    <location>
        <begin position="104"/>
        <end position="137"/>
    </location>
</feature>
<feature type="domain" description="Glabrous enhancer-binding protein-like DBD" evidence="3">
    <location>
        <begin position="13"/>
        <end position="102"/>
    </location>
</feature>
<evidence type="ECO:0000256" key="1">
    <source>
        <dbReference type="ARBA" id="ARBA00010820"/>
    </source>
</evidence>
<dbReference type="Pfam" id="PF04504">
    <property type="entry name" value="GeBP-like_DBD"/>
    <property type="match status" value="1"/>
</dbReference>
<comment type="similarity">
    <text evidence="1">Belongs to the GeBP family.</text>
</comment>
<dbReference type="AlphaFoldDB" id="A0A1R3J6E9"/>
<evidence type="ECO:0000256" key="2">
    <source>
        <dbReference type="SAM" id="MobiDB-lite"/>
    </source>
</evidence>
<dbReference type="EMBL" id="AWUE01016556">
    <property type="protein sequence ID" value="OMO90387.1"/>
    <property type="molecule type" value="Genomic_DNA"/>
</dbReference>
<protein>
    <recommendedName>
        <fullName evidence="3">Glabrous enhancer-binding protein-like DBD domain-containing protein</fullName>
    </recommendedName>
</protein>
<name>A0A1R3J6E9_9ROSI</name>
<evidence type="ECO:0000313" key="4">
    <source>
        <dbReference type="EMBL" id="OMO90387.1"/>
    </source>
</evidence>
<dbReference type="GO" id="GO:0006355">
    <property type="term" value="P:regulation of DNA-templated transcription"/>
    <property type="evidence" value="ECO:0007669"/>
    <property type="project" value="InterPro"/>
</dbReference>
<sequence>METPIPRSPNGQFSRVFSDSDEIQILKSLIKATKSLPSPITTVAAEIVDRIAKRLNYKFTSSQINGKIRKLKTKYHKHVKNKSLVRTHHDRKIFKLSKRIWGKKTAPKKKNETQGGEIGNKKNETQGGEIGNRKADDGVGNLGKFPHLVAEFSRVLPENEIWKERMNGFDEKKLREMDQEWVALKVEEAKLVAKKAELMQQQIMMIMGEAGTTNGVN</sequence>
<dbReference type="PANTHER" id="PTHR31662:SF39">
    <property type="match status" value="1"/>
</dbReference>
<reference evidence="5" key="1">
    <citation type="submission" date="2013-09" db="EMBL/GenBank/DDBJ databases">
        <title>Corchorus olitorius genome sequencing.</title>
        <authorList>
            <person name="Alam M."/>
            <person name="Haque M.S."/>
            <person name="Islam M.S."/>
            <person name="Emdad E.M."/>
            <person name="Islam M.M."/>
            <person name="Ahmed B."/>
            <person name="Halim A."/>
            <person name="Hossen Q.M.M."/>
            <person name="Hossain M.Z."/>
            <person name="Ahmed R."/>
            <person name="Khan M.M."/>
            <person name="Islam R."/>
            <person name="Rashid M.M."/>
            <person name="Khan S.A."/>
            <person name="Rahman M.S."/>
            <person name="Alam M."/>
            <person name="Yahiya A.S."/>
            <person name="Khan M.S."/>
            <person name="Azam M.S."/>
            <person name="Haque T."/>
            <person name="Lashkar M.Z.H."/>
            <person name="Akhand A.I."/>
            <person name="Morshed G."/>
            <person name="Roy S."/>
            <person name="Uddin K.S."/>
            <person name="Rabeya T."/>
            <person name="Hossain A.S."/>
            <person name="Chowdhury A."/>
            <person name="Snigdha A.R."/>
            <person name="Mortoza M.S."/>
            <person name="Matin S.A."/>
            <person name="Hoque S.M.E."/>
            <person name="Islam M.K."/>
            <person name="Roy D.K."/>
            <person name="Haider R."/>
            <person name="Moosa M.M."/>
            <person name="Elias S.M."/>
            <person name="Hasan A.M."/>
            <person name="Jahan S."/>
            <person name="Shafiuddin M."/>
            <person name="Mahmood N."/>
            <person name="Shommy N.S."/>
        </authorList>
    </citation>
    <scope>NUCLEOTIDE SEQUENCE [LARGE SCALE GENOMIC DNA]</scope>
    <source>
        <strain evidence="5">cv. O-4</strain>
    </source>
</reference>
<comment type="caution">
    <text evidence="4">The sequence shown here is derived from an EMBL/GenBank/DDBJ whole genome shotgun (WGS) entry which is preliminary data.</text>
</comment>
<dbReference type="Proteomes" id="UP000187203">
    <property type="component" value="Unassembled WGS sequence"/>
</dbReference>
<dbReference type="InterPro" id="IPR007592">
    <property type="entry name" value="GEBP"/>
</dbReference>
<dbReference type="OrthoDB" id="661680at2759"/>
<proteinExistence type="inferred from homology"/>